<comment type="similarity">
    <text evidence="3 18">Belongs to the complex I subunit 2 family.</text>
</comment>
<keyword evidence="7 18" id="KW-0679">Respiratory chain</keyword>
<organism evidence="20">
    <name type="scientific">Neohirasea stephanus</name>
    <dbReference type="NCBI Taxonomy" id="2982587"/>
    <lineage>
        <taxon>Eukaryota</taxon>
        <taxon>Metazoa</taxon>
        <taxon>Ecdysozoa</taxon>
        <taxon>Arthropoda</taxon>
        <taxon>Hexapoda</taxon>
        <taxon>Insecta</taxon>
        <taxon>Pterygota</taxon>
        <taxon>Neoptera</taxon>
        <taxon>Polyneoptera</taxon>
        <taxon>Phasmatodea</taxon>
        <taxon>Verophasmatodea</taxon>
        <taxon>Anareolatae</taxon>
        <taxon>Lonchodidae</taxon>
        <taxon>Necrosciinae</taxon>
        <taxon>Neohirasea</taxon>
    </lineage>
</organism>
<evidence type="ECO:0000256" key="12">
    <source>
        <dbReference type="ARBA" id="ARBA00022989"/>
    </source>
</evidence>
<feature type="transmembrane region" description="Helical" evidence="18">
    <location>
        <begin position="57"/>
        <end position="79"/>
    </location>
</feature>
<evidence type="ECO:0000256" key="6">
    <source>
        <dbReference type="ARBA" id="ARBA00022448"/>
    </source>
</evidence>
<feature type="transmembrane region" description="Helical" evidence="18">
    <location>
        <begin position="318"/>
        <end position="337"/>
    </location>
</feature>
<dbReference type="EMBL" id="OL405132">
    <property type="protein sequence ID" value="UXO94161.1"/>
    <property type="molecule type" value="Genomic_DNA"/>
</dbReference>
<keyword evidence="6" id="KW-0813">Transport</keyword>
<evidence type="ECO:0000256" key="15">
    <source>
        <dbReference type="ARBA" id="ARBA00023128"/>
    </source>
</evidence>
<evidence type="ECO:0000256" key="18">
    <source>
        <dbReference type="RuleBase" id="RU003403"/>
    </source>
</evidence>
<dbReference type="Pfam" id="PF00361">
    <property type="entry name" value="Proton_antipo_M"/>
    <property type="match status" value="1"/>
</dbReference>
<dbReference type="InterPro" id="IPR001750">
    <property type="entry name" value="ND/Mrp_TM"/>
</dbReference>
<geneLocation type="mitochondrion" evidence="20"/>
<dbReference type="CTD" id="4536"/>
<dbReference type="RefSeq" id="YP_010518625.1">
    <property type="nucleotide sequence ID" value="NC_067602.1"/>
</dbReference>
<comment type="function">
    <text evidence="1">Core subunit of the mitochondrial membrane respiratory chain NADH dehydrogenase (Complex I) that is believed to belong to the minimal assembly required for catalysis. Complex I functions in the transfer of electrons from NADH to the respiratory chain. The immediate electron acceptor for the enzyme is believed to be ubiquinone.</text>
</comment>
<evidence type="ECO:0000256" key="9">
    <source>
        <dbReference type="ARBA" id="ARBA00022792"/>
    </source>
</evidence>
<evidence type="ECO:0000256" key="16">
    <source>
        <dbReference type="ARBA" id="ARBA00023136"/>
    </source>
</evidence>
<reference evidence="20" key="1">
    <citation type="submission" date="2021-11" db="EMBL/GenBank/DDBJ databases">
        <authorList>
            <person name="Zhang Q."/>
        </authorList>
    </citation>
    <scope>NUCLEOTIDE SEQUENCE</scope>
</reference>
<keyword evidence="14 18" id="KW-0830">Ubiquinone</keyword>
<dbReference type="PANTHER" id="PTHR46552:SF1">
    <property type="entry name" value="NADH-UBIQUINONE OXIDOREDUCTASE CHAIN 2"/>
    <property type="match status" value="1"/>
</dbReference>
<comment type="function">
    <text evidence="18">Core subunit of the mitochondrial membrane respiratory chain NADH dehydrogenase (Complex I) which catalyzes electron transfer from NADH through the respiratory chain, using ubiquinone as an electron acceptor. Essential for the catalytic activity and assembly of complex I.</text>
</comment>
<dbReference type="AlphaFoldDB" id="A0A977SPN2"/>
<keyword evidence="8 18" id="KW-0812">Transmembrane</keyword>
<protein>
    <recommendedName>
        <fullName evidence="5 18">NADH-ubiquinone oxidoreductase chain 2</fullName>
        <ecNumber evidence="4 18">7.1.1.2</ecNumber>
    </recommendedName>
</protein>
<comment type="catalytic activity">
    <reaction evidence="17 18">
        <text>a ubiquinone + NADH + 5 H(+)(in) = a ubiquinol + NAD(+) + 4 H(+)(out)</text>
        <dbReference type="Rhea" id="RHEA:29091"/>
        <dbReference type="Rhea" id="RHEA-COMP:9565"/>
        <dbReference type="Rhea" id="RHEA-COMP:9566"/>
        <dbReference type="ChEBI" id="CHEBI:15378"/>
        <dbReference type="ChEBI" id="CHEBI:16389"/>
        <dbReference type="ChEBI" id="CHEBI:17976"/>
        <dbReference type="ChEBI" id="CHEBI:57540"/>
        <dbReference type="ChEBI" id="CHEBI:57945"/>
        <dbReference type="EC" id="7.1.1.2"/>
    </reaction>
</comment>
<comment type="subcellular location">
    <subcellularLocation>
        <location evidence="2 18">Mitochondrion inner membrane</location>
        <topology evidence="2 18">Multi-pass membrane protein</topology>
    </subcellularLocation>
</comment>
<keyword evidence="13 18" id="KW-0520">NAD</keyword>
<evidence type="ECO:0000256" key="7">
    <source>
        <dbReference type="ARBA" id="ARBA00022660"/>
    </source>
</evidence>
<dbReference type="GO" id="GO:0006120">
    <property type="term" value="P:mitochondrial electron transport, NADH to ubiquinone"/>
    <property type="evidence" value="ECO:0007669"/>
    <property type="project" value="InterPro"/>
</dbReference>
<feature type="domain" description="NADH:quinone oxidoreductase/Mrp antiporter transmembrane" evidence="19">
    <location>
        <begin position="23"/>
        <end position="284"/>
    </location>
</feature>
<dbReference type="EC" id="7.1.1.2" evidence="4 18"/>
<dbReference type="GO" id="GO:0005743">
    <property type="term" value="C:mitochondrial inner membrane"/>
    <property type="evidence" value="ECO:0007669"/>
    <property type="project" value="UniProtKB-SubCell"/>
</dbReference>
<evidence type="ECO:0000256" key="1">
    <source>
        <dbReference type="ARBA" id="ARBA00003257"/>
    </source>
</evidence>
<keyword evidence="11 18" id="KW-0249">Electron transport</keyword>
<sequence length="338" mass="39517">MNKSNKMLFMIILLMSVPISISSNSWFIVWMGMEINMMAFIPIIMEQKNPMSKESSLTYFMVQTIASMLLMMSFMIMMLNNNKINLNMNMTGEMLLMSSLMIKSGMAPFHFWMPKMMEGLNWNKCLILMTWQKITPLLMMSNIIKINFMTLVAMMMSIIIGAIGGLNQTSLRKMMAYSSINNNGWMMAAMLMSETMWMIYYMMYSLMTMIMTLSMNMYNNYHINQILSMNETPVKKLLLMINMLSISGLPPMLGFMPKWMVIQSTMTMNEFMLMGLMVIMTLITVYFYLRIMFSIMLLSFNEQKWNILMMNKNNNKIMLMNTLSIMGLLMITMMISLY</sequence>
<keyword evidence="10 18" id="KW-1278">Translocase</keyword>
<evidence type="ECO:0000256" key="13">
    <source>
        <dbReference type="ARBA" id="ARBA00023027"/>
    </source>
</evidence>
<feature type="transmembrane region" description="Helical" evidence="18">
    <location>
        <begin position="7"/>
        <end position="22"/>
    </location>
</feature>
<dbReference type="PANTHER" id="PTHR46552">
    <property type="entry name" value="NADH-UBIQUINONE OXIDOREDUCTASE CHAIN 2"/>
    <property type="match status" value="1"/>
</dbReference>
<keyword evidence="9 18" id="KW-0999">Mitochondrion inner membrane</keyword>
<evidence type="ECO:0000256" key="3">
    <source>
        <dbReference type="ARBA" id="ARBA00007012"/>
    </source>
</evidence>
<dbReference type="PRINTS" id="PR01436">
    <property type="entry name" value="NADHDHGNASE2"/>
</dbReference>
<evidence type="ECO:0000313" key="20">
    <source>
        <dbReference type="EMBL" id="UXO94161.1"/>
    </source>
</evidence>
<evidence type="ECO:0000256" key="4">
    <source>
        <dbReference type="ARBA" id="ARBA00012944"/>
    </source>
</evidence>
<feature type="transmembrane region" description="Helical" evidence="18">
    <location>
        <begin position="146"/>
        <end position="166"/>
    </location>
</feature>
<keyword evidence="12 18" id="KW-1133">Transmembrane helix</keyword>
<proteinExistence type="inferred from homology"/>
<evidence type="ECO:0000256" key="14">
    <source>
        <dbReference type="ARBA" id="ARBA00023075"/>
    </source>
</evidence>
<keyword evidence="15 18" id="KW-0496">Mitochondrion</keyword>
<feature type="transmembrane region" description="Helical" evidence="18">
    <location>
        <begin position="276"/>
        <end position="298"/>
    </location>
</feature>
<evidence type="ECO:0000256" key="11">
    <source>
        <dbReference type="ARBA" id="ARBA00022982"/>
    </source>
</evidence>
<dbReference type="GeneID" id="76316254"/>
<evidence type="ECO:0000256" key="17">
    <source>
        <dbReference type="ARBA" id="ARBA00049551"/>
    </source>
</evidence>
<evidence type="ECO:0000256" key="5">
    <source>
        <dbReference type="ARBA" id="ARBA00021008"/>
    </source>
</evidence>
<dbReference type="GO" id="GO:0008137">
    <property type="term" value="F:NADH dehydrogenase (ubiquinone) activity"/>
    <property type="evidence" value="ECO:0007669"/>
    <property type="project" value="UniProtKB-EC"/>
</dbReference>
<evidence type="ECO:0000256" key="2">
    <source>
        <dbReference type="ARBA" id="ARBA00004448"/>
    </source>
</evidence>
<feature type="transmembrane region" description="Helical" evidence="18">
    <location>
        <begin position="197"/>
        <end position="216"/>
    </location>
</feature>
<evidence type="ECO:0000259" key="19">
    <source>
        <dbReference type="Pfam" id="PF00361"/>
    </source>
</evidence>
<accession>A0A977SPN2</accession>
<dbReference type="InterPro" id="IPR050175">
    <property type="entry name" value="Complex_I_Subunit_2"/>
</dbReference>
<dbReference type="InterPro" id="IPR003917">
    <property type="entry name" value="NADH_UbQ_OxRdtase_chain2"/>
</dbReference>
<gene>
    <name evidence="20" type="primary">ND2</name>
</gene>
<feature type="transmembrane region" description="Helical" evidence="18">
    <location>
        <begin position="237"/>
        <end position="256"/>
    </location>
</feature>
<evidence type="ECO:0000256" key="8">
    <source>
        <dbReference type="ARBA" id="ARBA00022692"/>
    </source>
</evidence>
<keyword evidence="16 18" id="KW-0472">Membrane</keyword>
<name>A0A977SPN2_9NEOP</name>
<evidence type="ECO:0000256" key="10">
    <source>
        <dbReference type="ARBA" id="ARBA00022967"/>
    </source>
</evidence>